<protein>
    <submittedName>
        <fullName evidence="2">TrkA C-terminal domain-containing protein</fullName>
    </submittedName>
</protein>
<evidence type="ECO:0000313" key="2">
    <source>
        <dbReference type="EMBL" id="MFC0595669.1"/>
    </source>
</evidence>
<accession>A0ABV6Q0P4</accession>
<dbReference type="SUPFAM" id="SSF116726">
    <property type="entry name" value="TrkA C-terminal domain-like"/>
    <property type="match status" value="1"/>
</dbReference>
<feature type="domain" description="RCK C-terminal" evidence="1">
    <location>
        <begin position="66"/>
        <end position="147"/>
    </location>
</feature>
<comment type="caution">
    <text evidence="2">The sequence shown here is derived from an EMBL/GenBank/DDBJ whole genome shotgun (WGS) entry which is preliminary data.</text>
</comment>
<sequence>MALSWRRLFLLSLLVGLLSGFAGVGFHFLVEGVETRVLERLAPGPGEGGLGAWLLPQVARLLATGRPVPLDEGGNTFLVRLTLPKDHPWVGHTLAELRLPPGVLVASVLRQGTTLVPRGETRLRAQDQVVLLGTPEGLKEAADLPLKFST</sequence>
<proteinExistence type="predicted"/>
<dbReference type="InterPro" id="IPR006037">
    <property type="entry name" value="RCK_C"/>
</dbReference>
<dbReference type="InterPro" id="IPR036721">
    <property type="entry name" value="RCK_C_sf"/>
</dbReference>
<evidence type="ECO:0000313" key="3">
    <source>
        <dbReference type="Proteomes" id="UP001589830"/>
    </source>
</evidence>
<dbReference type="RefSeq" id="WP_188847670.1">
    <property type="nucleotide sequence ID" value="NZ_BMPJ01000018.1"/>
</dbReference>
<reference evidence="2 3" key="1">
    <citation type="submission" date="2024-09" db="EMBL/GenBank/DDBJ databases">
        <authorList>
            <person name="Sun Q."/>
            <person name="Mori K."/>
        </authorList>
    </citation>
    <scope>NUCLEOTIDE SEQUENCE [LARGE SCALE GENOMIC DNA]</scope>
    <source>
        <strain evidence="2 3">NCAIM B.02340</strain>
    </source>
</reference>
<dbReference type="Pfam" id="PF02080">
    <property type="entry name" value="TrkA_C"/>
    <property type="match status" value="1"/>
</dbReference>
<dbReference type="EMBL" id="JBHLTW010000023">
    <property type="protein sequence ID" value="MFC0595669.1"/>
    <property type="molecule type" value="Genomic_DNA"/>
</dbReference>
<keyword evidence="3" id="KW-1185">Reference proteome</keyword>
<name>A0ABV6Q0P4_9DEIN</name>
<dbReference type="Gene3D" id="3.30.70.1450">
    <property type="entry name" value="Regulator of K+ conductance, C-terminal domain"/>
    <property type="match status" value="1"/>
</dbReference>
<dbReference type="PROSITE" id="PS51202">
    <property type="entry name" value="RCK_C"/>
    <property type="match status" value="1"/>
</dbReference>
<organism evidence="2 3">
    <name type="scientific">Thermus composti</name>
    <dbReference type="NCBI Taxonomy" id="532059"/>
    <lineage>
        <taxon>Bacteria</taxon>
        <taxon>Thermotogati</taxon>
        <taxon>Deinococcota</taxon>
        <taxon>Deinococci</taxon>
        <taxon>Thermales</taxon>
        <taxon>Thermaceae</taxon>
        <taxon>Thermus</taxon>
    </lineage>
</organism>
<evidence type="ECO:0000259" key="1">
    <source>
        <dbReference type="PROSITE" id="PS51202"/>
    </source>
</evidence>
<gene>
    <name evidence="2" type="ORF">ACFFFP_05755</name>
</gene>
<dbReference type="Proteomes" id="UP001589830">
    <property type="component" value="Unassembled WGS sequence"/>
</dbReference>